<keyword evidence="6" id="KW-0805">Transcription regulation</keyword>
<dbReference type="Gene3D" id="3.40.1510.10">
    <property type="entry name" value="Hut operon regulatory protein HutP"/>
    <property type="match status" value="1"/>
</dbReference>
<dbReference type="Pfam" id="PF09021">
    <property type="entry name" value="HutP"/>
    <property type="match status" value="1"/>
</dbReference>
<dbReference type="CDD" id="cd11640">
    <property type="entry name" value="HutP"/>
    <property type="match status" value="1"/>
</dbReference>
<gene>
    <name evidence="9" type="ORF">VRLFYP33_00638</name>
</gene>
<evidence type="ECO:0000256" key="7">
    <source>
        <dbReference type="ARBA" id="ARBA00023159"/>
    </source>
</evidence>
<evidence type="ECO:0000313" key="9">
    <source>
        <dbReference type="EMBL" id="VYT86247.1"/>
    </source>
</evidence>
<evidence type="ECO:0000256" key="2">
    <source>
        <dbReference type="ARBA" id="ARBA00009992"/>
    </source>
</evidence>
<evidence type="ECO:0000256" key="6">
    <source>
        <dbReference type="ARBA" id="ARBA00023015"/>
    </source>
</evidence>
<keyword evidence="8" id="KW-0804">Transcription</keyword>
<keyword evidence="5" id="KW-0694">RNA-binding</keyword>
<comment type="function">
    <text evidence="1">Antiterminator that binds to cis-acting regulatory sequences on the mRNA in the presence of histidine, thereby suppressing transcription termination and activating the hut operon for histidine utilization.</text>
</comment>
<dbReference type="EMBL" id="CACRUX010000022">
    <property type="protein sequence ID" value="VYT86247.1"/>
    <property type="molecule type" value="Genomic_DNA"/>
</dbReference>
<reference evidence="9" key="1">
    <citation type="submission" date="2019-11" db="EMBL/GenBank/DDBJ databases">
        <authorList>
            <person name="Feng L."/>
        </authorList>
    </citation>
    <scope>NUCLEOTIDE SEQUENCE</scope>
    <source>
        <strain evidence="9">VrattiLFYP33</strain>
    </source>
</reference>
<proteinExistence type="inferred from homology"/>
<evidence type="ECO:0000256" key="4">
    <source>
        <dbReference type="ARBA" id="ARBA00019377"/>
    </source>
</evidence>
<dbReference type="SUPFAM" id="SSF111064">
    <property type="entry name" value="Hut operon positive regulatory protein HutP"/>
    <property type="match status" value="1"/>
</dbReference>
<comment type="subunit">
    <text evidence="3">Homohexamer.</text>
</comment>
<evidence type="ECO:0000256" key="8">
    <source>
        <dbReference type="ARBA" id="ARBA00023163"/>
    </source>
</evidence>
<accession>A0A6N3A7C3</accession>
<keyword evidence="7" id="KW-0010">Activator</keyword>
<name>A0A6N3A7C3_9FIRM</name>
<evidence type="ECO:0000256" key="1">
    <source>
        <dbReference type="ARBA" id="ARBA00002945"/>
    </source>
</evidence>
<evidence type="ECO:0000256" key="3">
    <source>
        <dbReference type="ARBA" id="ARBA00011643"/>
    </source>
</evidence>
<dbReference type="RefSeq" id="WP_156704305.1">
    <property type="nucleotide sequence ID" value="NZ_CACRUX010000022.1"/>
</dbReference>
<comment type="similarity">
    <text evidence="2">Belongs to the HutP family.</text>
</comment>
<dbReference type="GO" id="GO:0003723">
    <property type="term" value="F:RNA binding"/>
    <property type="evidence" value="ECO:0007669"/>
    <property type="project" value="UniProtKB-KW"/>
</dbReference>
<organism evidence="9">
    <name type="scientific">Veillonella ratti</name>
    <dbReference type="NCBI Taxonomy" id="103892"/>
    <lineage>
        <taxon>Bacteria</taxon>
        <taxon>Bacillati</taxon>
        <taxon>Bacillota</taxon>
        <taxon>Negativicutes</taxon>
        <taxon>Veillonellales</taxon>
        <taxon>Veillonellaceae</taxon>
        <taxon>Veillonella</taxon>
    </lineage>
</organism>
<dbReference type="InterPro" id="IPR036482">
    <property type="entry name" value="Regulatory_HutP_sf"/>
</dbReference>
<sequence>MEYNSIAVGRAALQLAITESRQKEQELRKELQEKGIRSVAVDFGGQFVQSIPKIIEHAVVAAQRQKVVADNHIGEGAVIGATQEALEQLKRKAIGLNVGGKIGIARYREHISVAIYVGVGILHLNEIAVAIAHRSLPAREDEVGQKSAGE</sequence>
<dbReference type="AlphaFoldDB" id="A0A6N3A7C3"/>
<dbReference type="InterPro" id="IPR015111">
    <property type="entry name" value="Regulatory_HutP"/>
</dbReference>
<protein>
    <recommendedName>
        <fullName evidence="4">Hut operon positive regulatory protein</fullName>
    </recommendedName>
</protein>
<evidence type="ECO:0000256" key="5">
    <source>
        <dbReference type="ARBA" id="ARBA00022884"/>
    </source>
</evidence>